<dbReference type="AlphaFoldDB" id="A0AAV2ACB4"/>
<evidence type="ECO:0000313" key="2">
    <source>
        <dbReference type="Proteomes" id="UP001497382"/>
    </source>
</evidence>
<proteinExistence type="predicted"/>
<keyword evidence="2" id="KW-1185">Reference proteome</keyword>
<name>A0AAV2ACB4_9ARAC</name>
<dbReference type="Proteomes" id="UP001497382">
    <property type="component" value="Unassembled WGS sequence"/>
</dbReference>
<comment type="caution">
    <text evidence="1">The sequence shown here is derived from an EMBL/GenBank/DDBJ whole genome shotgun (WGS) entry which is preliminary data.</text>
</comment>
<evidence type="ECO:0000313" key="1">
    <source>
        <dbReference type="EMBL" id="CAL1281009.1"/>
    </source>
</evidence>
<feature type="non-terminal residue" evidence="1">
    <location>
        <position position="1"/>
    </location>
</feature>
<reference evidence="1 2" key="1">
    <citation type="submission" date="2024-04" db="EMBL/GenBank/DDBJ databases">
        <authorList>
            <person name="Rising A."/>
            <person name="Reimegard J."/>
            <person name="Sonavane S."/>
            <person name="Akerstrom W."/>
            <person name="Nylinder S."/>
            <person name="Hedman E."/>
            <person name="Kallberg Y."/>
        </authorList>
    </citation>
    <scope>NUCLEOTIDE SEQUENCE [LARGE SCALE GENOMIC DNA]</scope>
</reference>
<dbReference type="EMBL" id="CAXIEN010000139">
    <property type="protein sequence ID" value="CAL1281009.1"/>
    <property type="molecule type" value="Genomic_DNA"/>
</dbReference>
<accession>A0AAV2ACB4</accession>
<protein>
    <submittedName>
        <fullName evidence="1">Uncharacterized protein</fullName>
    </submittedName>
</protein>
<sequence>AGFGPGIQQLRSYFNDHSSRVAASWLVLVTNSCVFFRKFATY</sequence>
<organism evidence="1 2">
    <name type="scientific">Larinioides sclopetarius</name>
    <dbReference type="NCBI Taxonomy" id="280406"/>
    <lineage>
        <taxon>Eukaryota</taxon>
        <taxon>Metazoa</taxon>
        <taxon>Ecdysozoa</taxon>
        <taxon>Arthropoda</taxon>
        <taxon>Chelicerata</taxon>
        <taxon>Arachnida</taxon>
        <taxon>Araneae</taxon>
        <taxon>Araneomorphae</taxon>
        <taxon>Entelegynae</taxon>
        <taxon>Araneoidea</taxon>
        <taxon>Araneidae</taxon>
        <taxon>Larinioides</taxon>
    </lineage>
</organism>
<gene>
    <name evidence="1" type="ORF">LARSCL_LOCUS11312</name>
</gene>